<reference evidence="4" key="1">
    <citation type="journal article" date="2019" name="Int. J. Syst. Evol. Microbiol.">
        <title>The Global Catalogue of Microorganisms (GCM) 10K type strain sequencing project: providing services to taxonomists for standard genome sequencing and annotation.</title>
        <authorList>
            <consortium name="The Broad Institute Genomics Platform"/>
            <consortium name="The Broad Institute Genome Sequencing Center for Infectious Disease"/>
            <person name="Wu L."/>
            <person name="Ma J."/>
        </authorList>
    </citation>
    <scope>NUCLEOTIDE SEQUENCE [LARGE SCALE GENOMIC DNA]</scope>
    <source>
        <strain evidence="4">JCM 12389</strain>
    </source>
</reference>
<evidence type="ECO:0008006" key="5">
    <source>
        <dbReference type="Google" id="ProtNLM"/>
    </source>
</evidence>
<keyword evidence="4" id="KW-1185">Reference proteome</keyword>
<organism evidence="3 4">
    <name type="scientific">Salinibacillus aidingensis</name>
    <dbReference type="NCBI Taxonomy" id="237684"/>
    <lineage>
        <taxon>Bacteria</taxon>
        <taxon>Bacillati</taxon>
        <taxon>Bacillota</taxon>
        <taxon>Bacilli</taxon>
        <taxon>Bacillales</taxon>
        <taxon>Bacillaceae</taxon>
        <taxon>Salinibacillus</taxon>
    </lineage>
</organism>
<keyword evidence="2" id="KW-0175">Coiled coil</keyword>
<sequence length="236" mass="27383">MKRKVLIALTALVVGLLGAILFQSNQAHQERDSRDTWEIRTEIREKQEIQESLLQQIREAEQRLDEYQHQNNQEQVELLKESVETLRKRAGLTEVQGEGIKITIEPIMADSDRVQKYPEIPPELLQRLFNELNTYGAKDIAIENERIIQTSPIRDVNGQTYVNNRPIPAVPVEIFVLAEDARELIEYMEVSKVNDYFAVENLGINYQLDFHITLPAYQQRIDFEYIRSAETEEGGN</sequence>
<dbReference type="Proteomes" id="UP001500880">
    <property type="component" value="Unassembled WGS sequence"/>
</dbReference>
<dbReference type="Gene3D" id="3.30.70.1880">
    <property type="entry name" value="Protein of unknown function DUF881"/>
    <property type="match status" value="1"/>
</dbReference>
<dbReference type="EMBL" id="BAAADO010000004">
    <property type="protein sequence ID" value="GAA0495037.1"/>
    <property type="molecule type" value="Genomic_DNA"/>
</dbReference>
<dbReference type="Pfam" id="PF05949">
    <property type="entry name" value="DUF881"/>
    <property type="match status" value="1"/>
</dbReference>
<evidence type="ECO:0000256" key="2">
    <source>
        <dbReference type="SAM" id="Coils"/>
    </source>
</evidence>
<feature type="coiled-coil region" evidence="2">
    <location>
        <begin position="43"/>
        <end position="89"/>
    </location>
</feature>
<evidence type="ECO:0000313" key="4">
    <source>
        <dbReference type="Proteomes" id="UP001500880"/>
    </source>
</evidence>
<protein>
    <recommendedName>
        <fullName evidence="5">DUF881 domain-containing protein</fullName>
    </recommendedName>
</protein>
<comment type="similarity">
    <text evidence="1">Belongs to the UPF0749 family.</text>
</comment>
<comment type="caution">
    <text evidence="3">The sequence shown here is derived from an EMBL/GenBank/DDBJ whole genome shotgun (WGS) entry which is preliminary data.</text>
</comment>
<dbReference type="InterPro" id="IPR010273">
    <property type="entry name" value="DUF881"/>
</dbReference>
<dbReference type="PANTHER" id="PTHR37313">
    <property type="entry name" value="UPF0749 PROTEIN RV1825"/>
    <property type="match status" value="1"/>
</dbReference>
<evidence type="ECO:0000313" key="3">
    <source>
        <dbReference type="EMBL" id="GAA0495037.1"/>
    </source>
</evidence>
<evidence type="ECO:0000256" key="1">
    <source>
        <dbReference type="ARBA" id="ARBA00009108"/>
    </source>
</evidence>
<accession>A0ABP3LBJ0</accession>
<dbReference type="PANTHER" id="PTHR37313:SF2">
    <property type="entry name" value="UPF0749 PROTEIN YLXX"/>
    <property type="match status" value="1"/>
</dbReference>
<name>A0ABP3LBJ0_9BACI</name>
<gene>
    <name evidence="3" type="ORF">GCM10008986_22140</name>
</gene>
<dbReference type="RefSeq" id="WP_343840928.1">
    <property type="nucleotide sequence ID" value="NZ_BAAADO010000004.1"/>
</dbReference>
<proteinExistence type="inferred from homology"/>